<gene>
    <name evidence="1" type="ORF">EOE48_28025</name>
</gene>
<dbReference type="AlphaFoldDB" id="A0A3S2V0B1"/>
<dbReference type="NCBIfam" id="NF038262">
    <property type="entry name" value="SiaB_fam_kinase"/>
    <property type="match status" value="1"/>
</dbReference>
<evidence type="ECO:0000313" key="1">
    <source>
        <dbReference type="EMBL" id="RVU12002.1"/>
    </source>
</evidence>
<dbReference type="OrthoDB" id="5365713at2"/>
<evidence type="ECO:0000313" key="2">
    <source>
        <dbReference type="Proteomes" id="UP000286997"/>
    </source>
</evidence>
<proteinExistence type="predicted"/>
<keyword evidence="2" id="KW-1185">Reference proteome</keyword>
<dbReference type="RefSeq" id="WP_127734158.1">
    <property type="nucleotide sequence ID" value="NZ_SACP01000059.1"/>
</dbReference>
<name>A0A3S2V0B1_9HYPH</name>
<dbReference type="InterPro" id="IPR046239">
    <property type="entry name" value="DUF6272"/>
</dbReference>
<evidence type="ECO:0008006" key="3">
    <source>
        <dbReference type="Google" id="ProtNLM"/>
    </source>
</evidence>
<sequence>MLASDLKTFQDASRRQGVILSFGGDLSENLLHALGEVLKLRMRQGTTDANVAKRVFSIFVEQAQNVIRYSADRLSPADAPLDGRVSAGMIVVGVEGERFFVACGNEVPQAEVAGLRSRLDHLAGLSGEELRLFYREKLRQPAEETSLGGSLGLIEIARRASEPVAYGFEDVGGGRSFFCLKAFI</sequence>
<organism evidence="1 2">
    <name type="scientific">Methylobacterium oryzihabitans</name>
    <dbReference type="NCBI Taxonomy" id="2499852"/>
    <lineage>
        <taxon>Bacteria</taxon>
        <taxon>Pseudomonadati</taxon>
        <taxon>Pseudomonadota</taxon>
        <taxon>Alphaproteobacteria</taxon>
        <taxon>Hyphomicrobiales</taxon>
        <taxon>Methylobacteriaceae</taxon>
        <taxon>Methylobacterium</taxon>
    </lineage>
</organism>
<comment type="caution">
    <text evidence="1">The sequence shown here is derived from an EMBL/GenBank/DDBJ whole genome shotgun (WGS) entry which is preliminary data.</text>
</comment>
<accession>A0A3S2V0B1</accession>
<reference evidence="1 2" key="1">
    <citation type="submission" date="2019-01" db="EMBL/GenBank/DDBJ databases">
        <authorList>
            <person name="Chen W.-M."/>
        </authorList>
    </citation>
    <scope>NUCLEOTIDE SEQUENCE [LARGE SCALE GENOMIC DNA]</scope>
    <source>
        <strain evidence="1 2">TER-1</strain>
    </source>
</reference>
<dbReference type="Pfam" id="PF19788">
    <property type="entry name" value="DUF6272"/>
    <property type="match status" value="1"/>
</dbReference>
<protein>
    <recommendedName>
        <fullName evidence="3">Histidine kinase</fullName>
    </recommendedName>
</protein>
<dbReference type="EMBL" id="SACP01000059">
    <property type="protein sequence ID" value="RVU12002.1"/>
    <property type="molecule type" value="Genomic_DNA"/>
</dbReference>
<dbReference type="Proteomes" id="UP000286997">
    <property type="component" value="Unassembled WGS sequence"/>
</dbReference>